<dbReference type="RefSeq" id="WP_075847187.1">
    <property type="nucleotide sequence ID" value="NZ_MTCP01000001.1"/>
</dbReference>
<evidence type="ECO:0000256" key="1">
    <source>
        <dbReference type="SAM" id="MobiDB-lite"/>
    </source>
</evidence>
<feature type="region of interest" description="Disordered" evidence="1">
    <location>
        <begin position="420"/>
        <end position="490"/>
    </location>
</feature>
<dbReference type="GO" id="GO:0051908">
    <property type="term" value="F:double-stranded DNA 5'-3' DNA exonuclease activity"/>
    <property type="evidence" value="ECO:0007669"/>
    <property type="project" value="InterPro"/>
</dbReference>
<dbReference type="EMBL" id="MTCP01000001">
    <property type="protein sequence ID" value="OLY71075.1"/>
    <property type="molecule type" value="Genomic_DNA"/>
</dbReference>
<reference evidence="2 3" key="1">
    <citation type="submission" date="2017-01" db="EMBL/GenBank/DDBJ databases">
        <title>First report of the plasmid-mediated mcr-1 gene in Citrobacter freudii.</title>
        <authorList>
            <person name="Liu J."/>
            <person name="Yang Y."/>
            <person name="Li Y."/>
            <person name="Liu D."/>
            <person name="Tuo H."/>
            <person name="Davis M."/>
            <person name="Zhang A."/>
        </authorList>
    </citation>
    <scope>NUCLEOTIDE SEQUENCE [LARGE SCALE GENOMIC DNA]</scope>
    <source>
        <strain evidence="2 3">SCC4</strain>
    </source>
</reference>
<dbReference type="Pfam" id="PF06630">
    <property type="entry name" value="Exonuc_VIII"/>
    <property type="match status" value="1"/>
</dbReference>
<dbReference type="Gene3D" id="3.90.320.10">
    <property type="match status" value="1"/>
</dbReference>
<dbReference type="InterPro" id="IPR010584">
    <property type="entry name" value="ExoDNase_VIII"/>
</dbReference>
<gene>
    <name evidence="2" type="ORF">BWD41_05345</name>
</gene>
<protein>
    <submittedName>
        <fullName evidence="2">Exodeoxyribonuclease VIII</fullName>
    </submittedName>
</protein>
<evidence type="ECO:0000313" key="3">
    <source>
        <dbReference type="Proteomes" id="UP000185597"/>
    </source>
</evidence>
<dbReference type="AlphaFoldDB" id="A0AA44LIV6"/>
<feature type="compositionally biased region" description="Polar residues" evidence="1">
    <location>
        <begin position="432"/>
        <end position="443"/>
    </location>
</feature>
<accession>A0AA44LIV6</accession>
<dbReference type="Proteomes" id="UP000185597">
    <property type="component" value="Unassembled WGS sequence"/>
</dbReference>
<evidence type="ECO:0000313" key="2">
    <source>
        <dbReference type="EMBL" id="OLY71075.1"/>
    </source>
</evidence>
<feature type="compositionally biased region" description="Basic and acidic residues" evidence="1">
    <location>
        <begin position="476"/>
        <end position="490"/>
    </location>
</feature>
<feature type="region of interest" description="Disordered" evidence="1">
    <location>
        <begin position="89"/>
        <end position="116"/>
    </location>
</feature>
<comment type="caution">
    <text evidence="2">The sequence shown here is derived from an EMBL/GenBank/DDBJ whole genome shotgun (WGS) entry which is preliminary data.</text>
</comment>
<name>A0AA44LIV6_CITBR</name>
<sequence>MEFFYVVKATQKSGKQDAVVWFTAKTEARANLMLDVALEDAGIETGRGKDYAKPIRTDFPVVDDLPEEGEVDFTWCDRYELAEDQRTWNVKQQAEDESVDDADIEDSTAEESQQSEQPNLIVVATLPFRQRVLAQFIGDGEYLYHVDAGQKNEIVRLEMDTDNAYAQNLLLAAENVEAFKKAIEHDIHKVVNAVKKVFPVDGKKPELATVIQFLTVWFKTDYIDRGLLVKEWSKGNRVTTINRTPSGANAGGGIISDRKFPQTILGLEHEIALALRARDREFDIYNVPLDIELQANSIMNKMDDPEWLATRERFVSMPGSLDYSRACIIATVKTTPEGLYADPVKHQEYLNRVLTETDHANPDPLLVDIACGRSSMPVPMKQEKVTAEDVNKILAASRGEYVEGVSDPTDPKWITEDLASTAQQTDDRSPVNEDTTSNVQMEETVSDEKQAGTEVQSGESSLETGQESHTGQQADVKQKPENAHQNDKSVHQNIQKVNQTEPEAQSEEPAVVYPAYFEPGRYEGLPNEVYHAANGISSTQVKDARVSLMYFNARHVEKTITKERSPVLDMGNLVHGLALQPEQLDEEFSVEPAIPEGAFTTTATIRAFIDEYNASLPAQLSADDIKALLEEYNTTLPAQVPLGGSVEETGQSYMSLPEEYQRIEADQKQTAAAMKACIKEYNATLPAQVKTSGSRDALLEQLAIINPDLVAQEAQKPAPLKVSGTKADLIQVVKSVNPDAVFADELLDAWRENPQGKVLVTRQQLSTALAIQKALLQHPTAGMLLQHPSRAVEVSYFGFDDETGLEVRVRPDLEIDLDGLRIGADLKTISMWNVKQEGLRAKLHREIIDRDYHLSAAMYCETAALDQFFWIFVNKDENYHWIAIIEASAELLELGMLEYRKAMRAIATGFDTGEWPAPITADYTDELNDFDLRRLEALRTQA</sequence>
<feature type="compositionally biased region" description="Polar residues" evidence="1">
    <location>
        <begin position="453"/>
        <end position="475"/>
    </location>
</feature>
<dbReference type="InterPro" id="IPR011604">
    <property type="entry name" value="PDDEXK-like_dom_sf"/>
</dbReference>
<proteinExistence type="predicted"/>
<organism evidence="2 3">
    <name type="scientific">Citrobacter braakii</name>
    <dbReference type="NCBI Taxonomy" id="57706"/>
    <lineage>
        <taxon>Bacteria</taxon>
        <taxon>Pseudomonadati</taxon>
        <taxon>Pseudomonadota</taxon>
        <taxon>Gammaproteobacteria</taxon>
        <taxon>Enterobacterales</taxon>
        <taxon>Enterobacteriaceae</taxon>
        <taxon>Citrobacter</taxon>
        <taxon>Citrobacter freundii complex</taxon>
    </lineage>
</organism>
<feature type="compositionally biased region" description="Acidic residues" evidence="1">
    <location>
        <begin position="95"/>
        <end position="109"/>
    </location>
</feature>